<dbReference type="PROSITE" id="PS50943">
    <property type="entry name" value="HTH_CROC1"/>
    <property type="match status" value="1"/>
</dbReference>
<reference evidence="6" key="1">
    <citation type="journal article" date="2019" name="Int. J. Syst. Evol. Microbiol.">
        <title>The Global Catalogue of Microorganisms (GCM) 10K type strain sequencing project: providing services to taxonomists for standard genome sequencing and annotation.</title>
        <authorList>
            <consortium name="The Broad Institute Genomics Platform"/>
            <consortium name="The Broad Institute Genome Sequencing Center for Infectious Disease"/>
            <person name="Wu L."/>
            <person name="Ma J."/>
        </authorList>
    </citation>
    <scope>NUCLEOTIDE SEQUENCE [LARGE SCALE GENOMIC DNA]</scope>
    <source>
        <strain evidence="6">NBRC 101365</strain>
    </source>
</reference>
<gene>
    <name evidence="5" type="ORF">GCM10007874_20320</name>
</gene>
<evidence type="ECO:0000313" key="6">
    <source>
        <dbReference type="Proteomes" id="UP001156882"/>
    </source>
</evidence>
<evidence type="ECO:0000313" key="5">
    <source>
        <dbReference type="EMBL" id="GLS19015.1"/>
    </source>
</evidence>
<evidence type="ECO:0000256" key="1">
    <source>
        <dbReference type="ARBA" id="ARBA00023015"/>
    </source>
</evidence>
<dbReference type="Proteomes" id="UP001156882">
    <property type="component" value="Unassembled WGS sequence"/>
</dbReference>
<organism evidence="5 6">
    <name type="scientific">Labrys miyagiensis</name>
    <dbReference type="NCBI Taxonomy" id="346912"/>
    <lineage>
        <taxon>Bacteria</taxon>
        <taxon>Pseudomonadati</taxon>
        <taxon>Pseudomonadota</taxon>
        <taxon>Alphaproteobacteria</taxon>
        <taxon>Hyphomicrobiales</taxon>
        <taxon>Xanthobacteraceae</taxon>
        <taxon>Labrys</taxon>
    </lineage>
</organism>
<evidence type="ECO:0000259" key="4">
    <source>
        <dbReference type="PROSITE" id="PS50943"/>
    </source>
</evidence>
<evidence type="ECO:0000256" key="3">
    <source>
        <dbReference type="ARBA" id="ARBA00023163"/>
    </source>
</evidence>
<proteinExistence type="predicted"/>
<comment type="caution">
    <text evidence="5">The sequence shown here is derived from an EMBL/GenBank/DDBJ whole genome shotgun (WGS) entry which is preliminary data.</text>
</comment>
<name>A0ABQ6CJG3_9HYPH</name>
<dbReference type="Gene3D" id="1.10.260.40">
    <property type="entry name" value="lambda repressor-like DNA-binding domains"/>
    <property type="match status" value="1"/>
</dbReference>
<dbReference type="PANTHER" id="PTHR36511">
    <property type="entry name" value="MERR FAMILY BACTERIAL REGULATORY PROTEIN"/>
    <property type="match status" value="1"/>
</dbReference>
<evidence type="ECO:0000256" key="2">
    <source>
        <dbReference type="ARBA" id="ARBA00023125"/>
    </source>
</evidence>
<keyword evidence="6" id="KW-1185">Reference proteome</keyword>
<dbReference type="SUPFAM" id="SSF47413">
    <property type="entry name" value="lambda repressor-like DNA-binding domains"/>
    <property type="match status" value="1"/>
</dbReference>
<keyword evidence="2" id="KW-0238">DNA-binding</keyword>
<keyword evidence="3" id="KW-0804">Transcription</keyword>
<dbReference type="CDD" id="cd00093">
    <property type="entry name" value="HTH_XRE"/>
    <property type="match status" value="1"/>
</dbReference>
<protein>
    <submittedName>
        <fullName evidence="5">Transcriptional regulator</fullName>
    </submittedName>
</protein>
<dbReference type="InterPro" id="IPR052359">
    <property type="entry name" value="HTH-type_reg/antitoxin"/>
</dbReference>
<dbReference type="PANTHER" id="PTHR36511:SF4">
    <property type="entry name" value="ANTITOXIN MQSA"/>
    <property type="match status" value="1"/>
</dbReference>
<dbReference type="InterPro" id="IPR010982">
    <property type="entry name" value="Lambda_DNA-bd_dom_sf"/>
</dbReference>
<dbReference type="EMBL" id="BSPC01000015">
    <property type="protein sequence ID" value="GLS19015.1"/>
    <property type="molecule type" value="Genomic_DNA"/>
</dbReference>
<dbReference type="RefSeq" id="WP_284311877.1">
    <property type="nucleotide sequence ID" value="NZ_BSPC01000015.1"/>
</dbReference>
<dbReference type="InterPro" id="IPR001387">
    <property type="entry name" value="Cro/C1-type_HTH"/>
</dbReference>
<feature type="domain" description="HTH cro/C1-type" evidence="4">
    <location>
        <begin position="35"/>
        <end position="88"/>
    </location>
</feature>
<keyword evidence="1" id="KW-0805">Transcription regulation</keyword>
<sequence>MKDNDFKGILAGLDDAISFVKGDASRARVIAELDVKAIRERTRKSQPQFAKAFHIPIGTLRDWEQGRRMPDAPARVLLSLIDRDPETVEKLLTAA</sequence>
<accession>A0ABQ6CJG3</accession>